<accession>A0A316EGR2</accession>
<protein>
    <submittedName>
        <fullName evidence="1">Uncharacterized protein</fullName>
    </submittedName>
</protein>
<name>A0A316EGR2_9BACT</name>
<evidence type="ECO:0000313" key="2">
    <source>
        <dbReference type="Proteomes" id="UP000245489"/>
    </source>
</evidence>
<reference evidence="1 2" key="1">
    <citation type="submission" date="2018-05" db="EMBL/GenBank/DDBJ databases">
        <title>Genomic Encyclopedia of Archaeal and Bacterial Type Strains, Phase II (KMG-II): from individual species to whole genera.</title>
        <authorList>
            <person name="Goeker M."/>
        </authorList>
    </citation>
    <scope>NUCLEOTIDE SEQUENCE [LARGE SCALE GENOMIC DNA]</scope>
    <source>
        <strain evidence="1 2">DSM 22214</strain>
    </source>
</reference>
<dbReference type="EMBL" id="QGGO01000005">
    <property type="protein sequence ID" value="PWK27927.1"/>
    <property type="molecule type" value="Genomic_DNA"/>
</dbReference>
<evidence type="ECO:0000313" key="1">
    <source>
        <dbReference type="EMBL" id="PWK27927.1"/>
    </source>
</evidence>
<comment type="caution">
    <text evidence="1">The sequence shown here is derived from an EMBL/GenBank/DDBJ whole genome shotgun (WGS) entry which is preliminary data.</text>
</comment>
<dbReference type="AlphaFoldDB" id="A0A316EGR2"/>
<dbReference type="Proteomes" id="UP000245489">
    <property type="component" value="Unassembled WGS sequence"/>
</dbReference>
<organism evidence="1 2">
    <name type="scientific">Arcicella aurantiaca</name>
    <dbReference type="NCBI Taxonomy" id="591202"/>
    <lineage>
        <taxon>Bacteria</taxon>
        <taxon>Pseudomonadati</taxon>
        <taxon>Bacteroidota</taxon>
        <taxon>Cytophagia</taxon>
        <taxon>Cytophagales</taxon>
        <taxon>Flectobacillaceae</taxon>
        <taxon>Arcicella</taxon>
    </lineage>
</organism>
<proteinExistence type="predicted"/>
<sequence length="87" mass="10055">MLILGRLRNLENQIQIIMNSISKYIDIKEDFLYKKGEEEGVEKGEEKATEKIILNFLMNSKLSIEQIAEFSGVSLTFVIAIKQKYNL</sequence>
<keyword evidence="2" id="KW-1185">Reference proteome</keyword>
<gene>
    <name evidence="1" type="ORF">LV89_01334</name>
</gene>